<evidence type="ECO:0000313" key="1">
    <source>
        <dbReference type="EMBL" id="KAK8505078.1"/>
    </source>
</evidence>
<gene>
    <name evidence="1" type="ORF">V6N12_073841</name>
</gene>
<evidence type="ECO:0000313" key="2">
    <source>
        <dbReference type="Proteomes" id="UP001472677"/>
    </source>
</evidence>
<accession>A0ABR2BF64</accession>
<sequence>MKEVIVDKEVDEFSGGNSVFDEGLAGTQQTEPGTVVDHVVAESIEKSGEVVRGCELNEQHVMSQEANLQQVPKQLPCLVDTHEKPVRFEETDFGQKVVDV</sequence>
<proteinExistence type="predicted"/>
<keyword evidence="2" id="KW-1185">Reference proteome</keyword>
<protein>
    <submittedName>
        <fullName evidence="1">Uncharacterized protein</fullName>
    </submittedName>
</protein>
<comment type="caution">
    <text evidence="1">The sequence shown here is derived from an EMBL/GenBank/DDBJ whole genome shotgun (WGS) entry which is preliminary data.</text>
</comment>
<dbReference type="Proteomes" id="UP001472677">
    <property type="component" value="Unassembled WGS sequence"/>
</dbReference>
<name>A0ABR2BF64_9ROSI</name>
<dbReference type="EMBL" id="JBBPBM010000131">
    <property type="protein sequence ID" value="KAK8505078.1"/>
    <property type="molecule type" value="Genomic_DNA"/>
</dbReference>
<organism evidence="1 2">
    <name type="scientific">Hibiscus sabdariffa</name>
    <name type="common">roselle</name>
    <dbReference type="NCBI Taxonomy" id="183260"/>
    <lineage>
        <taxon>Eukaryota</taxon>
        <taxon>Viridiplantae</taxon>
        <taxon>Streptophyta</taxon>
        <taxon>Embryophyta</taxon>
        <taxon>Tracheophyta</taxon>
        <taxon>Spermatophyta</taxon>
        <taxon>Magnoliopsida</taxon>
        <taxon>eudicotyledons</taxon>
        <taxon>Gunneridae</taxon>
        <taxon>Pentapetalae</taxon>
        <taxon>rosids</taxon>
        <taxon>malvids</taxon>
        <taxon>Malvales</taxon>
        <taxon>Malvaceae</taxon>
        <taxon>Malvoideae</taxon>
        <taxon>Hibiscus</taxon>
    </lineage>
</organism>
<reference evidence="1 2" key="1">
    <citation type="journal article" date="2024" name="G3 (Bethesda)">
        <title>Genome assembly of Hibiscus sabdariffa L. provides insights into metabolisms of medicinal natural products.</title>
        <authorList>
            <person name="Kim T."/>
        </authorList>
    </citation>
    <scope>NUCLEOTIDE SEQUENCE [LARGE SCALE GENOMIC DNA]</scope>
    <source>
        <strain evidence="1">TK-2024</strain>
        <tissue evidence="1">Old leaves</tissue>
    </source>
</reference>